<dbReference type="SUPFAM" id="SSF103473">
    <property type="entry name" value="MFS general substrate transporter"/>
    <property type="match status" value="1"/>
</dbReference>
<evidence type="ECO:0000259" key="6">
    <source>
        <dbReference type="PROSITE" id="PS50850"/>
    </source>
</evidence>
<dbReference type="PANTHER" id="PTHR23502:SF182">
    <property type="entry name" value="POLYAMINE TRANSPORTER, PUTATIVE-RELATED"/>
    <property type="match status" value="1"/>
</dbReference>
<dbReference type="Gene3D" id="1.20.1250.20">
    <property type="entry name" value="MFS general substrate transporter like domains"/>
    <property type="match status" value="1"/>
</dbReference>
<dbReference type="PROSITE" id="PS00216">
    <property type="entry name" value="SUGAR_TRANSPORT_1"/>
    <property type="match status" value="1"/>
</dbReference>
<name>V5FNL0_BYSSN</name>
<dbReference type="InterPro" id="IPR005829">
    <property type="entry name" value="Sugar_transporter_CS"/>
</dbReference>
<protein>
    <submittedName>
        <fullName evidence="7">MFS polyamine transporter, putative</fullName>
    </submittedName>
</protein>
<dbReference type="PROSITE" id="PS50850">
    <property type="entry name" value="MFS"/>
    <property type="match status" value="1"/>
</dbReference>
<feature type="transmembrane region" description="Helical" evidence="5">
    <location>
        <begin position="102"/>
        <end position="124"/>
    </location>
</feature>
<feature type="transmembrane region" description="Helical" evidence="5">
    <location>
        <begin position="171"/>
        <end position="187"/>
    </location>
</feature>
<organism evidence="7 8">
    <name type="scientific">Byssochlamys spectabilis (strain No. 5 / NBRC 109023)</name>
    <name type="common">Paecilomyces variotii</name>
    <dbReference type="NCBI Taxonomy" id="1356009"/>
    <lineage>
        <taxon>Eukaryota</taxon>
        <taxon>Fungi</taxon>
        <taxon>Dikarya</taxon>
        <taxon>Ascomycota</taxon>
        <taxon>Pezizomycotina</taxon>
        <taxon>Eurotiomycetes</taxon>
        <taxon>Eurotiomycetidae</taxon>
        <taxon>Eurotiales</taxon>
        <taxon>Thermoascaceae</taxon>
        <taxon>Paecilomyces</taxon>
    </lineage>
</organism>
<comment type="caution">
    <text evidence="7">The sequence shown here is derived from an EMBL/GenBank/DDBJ whole genome shotgun (WGS) entry which is preliminary data.</text>
</comment>
<dbReference type="InParanoid" id="V5FNL0"/>
<feature type="transmembrane region" description="Helical" evidence="5">
    <location>
        <begin position="377"/>
        <end position="398"/>
    </location>
</feature>
<dbReference type="HOGENOM" id="CLU_008455_11_3_1"/>
<dbReference type="Pfam" id="PF07690">
    <property type="entry name" value="MFS_1"/>
    <property type="match status" value="1"/>
</dbReference>
<dbReference type="GO" id="GO:0005886">
    <property type="term" value="C:plasma membrane"/>
    <property type="evidence" value="ECO:0007669"/>
    <property type="project" value="TreeGrafter"/>
</dbReference>
<feature type="transmembrane region" description="Helical" evidence="5">
    <location>
        <begin position="235"/>
        <end position="256"/>
    </location>
</feature>
<comment type="subcellular location">
    <subcellularLocation>
        <location evidence="1">Membrane</location>
        <topology evidence="1">Multi-pass membrane protein</topology>
    </subcellularLocation>
</comment>
<dbReference type="InterPro" id="IPR036259">
    <property type="entry name" value="MFS_trans_sf"/>
</dbReference>
<dbReference type="eggNOG" id="KOG0255">
    <property type="taxonomic scope" value="Eukaryota"/>
</dbReference>
<reference evidence="8" key="1">
    <citation type="journal article" date="2014" name="Genome Announc.">
        <title>Draft genome sequence of the formaldehyde-resistant fungus Byssochlamys spectabilis No. 5 (anamorph Paecilomyces variotii No. 5) (NBRC109023).</title>
        <authorList>
            <person name="Oka T."/>
            <person name="Ekino K."/>
            <person name="Fukuda K."/>
            <person name="Nomura Y."/>
        </authorList>
    </citation>
    <scope>NUCLEOTIDE SEQUENCE [LARGE SCALE GENOMIC DNA]</scope>
    <source>
        <strain evidence="8">No. 5 / NBRC 109023</strain>
    </source>
</reference>
<feature type="transmembrane region" description="Helical" evidence="5">
    <location>
        <begin position="76"/>
        <end position="95"/>
    </location>
</feature>
<sequence length="445" mass="48554">MSDTDVEICANKRHSSPYTSNPVDENHEPLPATSALMKEFNIGRTKAILSETLYMLGLAFGPMIMAPLSEFIGRRWLYLVTSSSIIAFAGGSGAARNFATLLICRFLCGFLGSAGIAIGAGTSLDVWGMGKAGGLARLLFICGPFLGPSMGPLAGAYVMHEHNGDWRWTQWTVALIGAPIWIMILFMKETSDFRIQYEEKHSGRFGIVRLALSTLKAAVLRSVTMLTTEAIAFSLTLYTGYAYAVIFSFFASATYVYSIDYEFNSRQIGLSFLSVAIGYALAAVMYMIVDSTLYARAVRQAPNGRPAPEHRLYAAMAGSIFLPIGLFWYAWEAHQGGHWAAVVASGIPFGLGAFVLFLSSMIYLVESYGAGAAASALAANGSIRYLLGAVFPLFTIQMYEKLGIHWAGSVFGFLSLALLPIPWILFKFGRRLRQNSRFIPLAPKE</sequence>
<evidence type="ECO:0000313" key="7">
    <source>
        <dbReference type="EMBL" id="GAD93523.1"/>
    </source>
</evidence>
<gene>
    <name evidence="7" type="ORF">PVAR5_2134</name>
</gene>
<dbReference type="GO" id="GO:0000297">
    <property type="term" value="F:spermine transmembrane transporter activity"/>
    <property type="evidence" value="ECO:0007669"/>
    <property type="project" value="TreeGrafter"/>
</dbReference>
<dbReference type="InterPro" id="IPR011701">
    <property type="entry name" value="MFS"/>
</dbReference>
<feature type="transmembrane region" description="Helical" evidence="5">
    <location>
        <begin position="337"/>
        <end position="365"/>
    </location>
</feature>
<evidence type="ECO:0000256" key="5">
    <source>
        <dbReference type="SAM" id="Phobius"/>
    </source>
</evidence>
<dbReference type="GO" id="GO:0042908">
    <property type="term" value="P:xenobiotic transport"/>
    <property type="evidence" value="ECO:0007669"/>
    <property type="project" value="UniProtKB-ARBA"/>
</dbReference>
<keyword evidence="2 5" id="KW-0812">Transmembrane</keyword>
<dbReference type="PANTHER" id="PTHR23502">
    <property type="entry name" value="MAJOR FACILITATOR SUPERFAMILY"/>
    <property type="match status" value="1"/>
</dbReference>
<dbReference type="GO" id="GO:0015606">
    <property type="term" value="F:spermidine transmembrane transporter activity"/>
    <property type="evidence" value="ECO:0007669"/>
    <property type="project" value="TreeGrafter"/>
</dbReference>
<evidence type="ECO:0000256" key="2">
    <source>
        <dbReference type="ARBA" id="ARBA00022692"/>
    </source>
</evidence>
<evidence type="ECO:0000256" key="4">
    <source>
        <dbReference type="ARBA" id="ARBA00023136"/>
    </source>
</evidence>
<dbReference type="AlphaFoldDB" id="V5FNL0"/>
<dbReference type="InterPro" id="IPR020846">
    <property type="entry name" value="MFS_dom"/>
</dbReference>
<dbReference type="EMBL" id="BAUL01000059">
    <property type="protein sequence ID" value="GAD93523.1"/>
    <property type="molecule type" value="Genomic_DNA"/>
</dbReference>
<dbReference type="Proteomes" id="UP000018001">
    <property type="component" value="Unassembled WGS sequence"/>
</dbReference>
<evidence type="ECO:0000313" key="8">
    <source>
        <dbReference type="Proteomes" id="UP000018001"/>
    </source>
</evidence>
<feature type="transmembrane region" description="Helical" evidence="5">
    <location>
        <begin position="310"/>
        <end position="331"/>
    </location>
</feature>
<evidence type="ECO:0000256" key="3">
    <source>
        <dbReference type="ARBA" id="ARBA00022989"/>
    </source>
</evidence>
<evidence type="ECO:0000256" key="1">
    <source>
        <dbReference type="ARBA" id="ARBA00004141"/>
    </source>
</evidence>
<accession>V5FNL0</accession>
<proteinExistence type="predicted"/>
<feature type="transmembrane region" description="Helical" evidence="5">
    <location>
        <begin position="404"/>
        <end position="426"/>
    </location>
</feature>
<dbReference type="OrthoDB" id="3936150at2759"/>
<keyword evidence="3 5" id="KW-1133">Transmembrane helix</keyword>
<keyword evidence="4 5" id="KW-0472">Membrane</keyword>
<feature type="transmembrane region" description="Helical" evidence="5">
    <location>
        <begin position="47"/>
        <end position="64"/>
    </location>
</feature>
<feature type="transmembrane region" description="Helical" evidence="5">
    <location>
        <begin position="268"/>
        <end position="289"/>
    </location>
</feature>
<feature type="domain" description="Major facilitator superfamily (MFS) profile" evidence="6">
    <location>
        <begin position="1"/>
        <end position="435"/>
    </location>
</feature>
<keyword evidence="8" id="KW-1185">Reference proteome</keyword>
<dbReference type="GO" id="GO:0140115">
    <property type="term" value="P:export across plasma membrane"/>
    <property type="evidence" value="ECO:0007669"/>
    <property type="project" value="UniProtKB-ARBA"/>
</dbReference>